<sequence length="238" mass="25767">MVCTWKITALSNKRIKLYFDNFRLESGLCSSNDYLEVRDGSSSTSLRKGTYCGSSAPPTITSSGRYLWVRFRSDSQTTYRGFQARYEVISKSQSKSSSMVGTVIGVLVGIGFIITIIVIAIYLVKRKNRRVVTTQPLTTTTTVTTNHPPPAGYAPPNPQQYPRAPGPPPLPPPGIHPGPPPPLGPPHLQYGPYNPAPGMAYGAYAYPPQPPGAMPLAQAPPPYYQTEGMKAGPTTVEL</sequence>
<name>A0A9X0CQ67_9CNID</name>
<dbReference type="Pfam" id="PF00431">
    <property type="entry name" value="CUB"/>
    <property type="match status" value="1"/>
</dbReference>
<dbReference type="Gene3D" id="2.60.120.290">
    <property type="entry name" value="Spermadhesin, CUB domain"/>
    <property type="match status" value="1"/>
</dbReference>
<proteinExistence type="predicted"/>
<keyword evidence="8" id="KW-1185">Reference proteome</keyword>
<evidence type="ECO:0000259" key="6">
    <source>
        <dbReference type="PROSITE" id="PS01180"/>
    </source>
</evidence>
<comment type="caution">
    <text evidence="7">The sequence shown here is derived from an EMBL/GenBank/DDBJ whole genome shotgun (WGS) entry which is preliminary data.</text>
</comment>
<evidence type="ECO:0000256" key="1">
    <source>
        <dbReference type="ARBA" id="ARBA00022737"/>
    </source>
</evidence>
<dbReference type="Proteomes" id="UP001163046">
    <property type="component" value="Unassembled WGS sequence"/>
</dbReference>
<dbReference type="OrthoDB" id="9971251at2759"/>
<evidence type="ECO:0000256" key="5">
    <source>
        <dbReference type="SAM" id="Phobius"/>
    </source>
</evidence>
<keyword evidence="2" id="KW-1015">Disulfide bond</keyword>
<feature type="domain" description="CUB" evidence="6">
    <location>
        <begin position="1"/>
        <end position="89"/>
    </location>
</feature>
<dbReference type="PROSITE" id="PS01180">
    <property type="entry name" value="CUB"/>
    <property type="match status" value="1"/>
</dbReference>
<feature type="compositionally biased region" description="Pro residues" evidence="4">
    <location>
        <begin position="147"/>
        <end position="185"/>
    </location>
</feature>
<reference evidence="7" key="1">
    <citation type="submission" date="2023-01" db="EMBL/GenBank/DDBJ databases">
        <title>Genome assembly of the deep-sea coral Lophelia pertusa.</title>
        <authorList>
            <person name="Herrera S."/>
            <person name="Cordes E."/>
        </authorList>
    </citation>
    <scope>NUCLEOTIDE SEQUENCE</scope>
    <source>
        <strain evidence="7">USNM1676648</strain>
        <tissue evidence="7">Polyp</tissue>
    </source>
</reference>
<dbReference type="PANTHER" id="PTHR24251">
    <property type="entry name" value="OVOCHYMASE-RELATED"/>
    <property type="match status" value="1"/>
</dbReference>
<comment type="caution">
    <text evidence="3">Lacks conserved residue(s) required for the propagation of feature annotation.</text>
</comment>
<dbReference type="EMBL" id="MU826847">
    <property type="protein sequence ID" value="KAJ7371381.1"/>
    <property type="molecule type" value="Genomic_DNA"/>
</dbReference>
<evidence type="ECO:0000313" key="7">
    <source>
        <dbReference type="EMBL" id="KAJ7371381.1"/>
    </source>
</evidence>
<feature type="transmembrane region" description="Helical" evidence="5">
    <location>
        <begin position="99"/>
        <end position="124"/>
    </location>
</feature>
<dbReference type="CDD" id="cd00041">
    <property type="entry name" value="CUB"/>
    <property type="match status" value="1"/>
</dbReference>
<dbReference type="InterPro" id="IPR000859">
    <property type="entry name" value="CUB_dom"/>
</dbReference>
<dbReference type="AlphaFoldDB" id="A0A9X0CQ67"/>
<gene>
    <name evidence="7" type="ORF">OS493_025843</name>
</gene>
<keyword evidence="5" id="KW-0812">Transmembrane</keyword>
<dbReference type="InterPro" id="IPR035914">
    <property type="entry name" value="Sperma_CUB_dom_sf"/>
</dbReference>
<dbReference type="FunFam" id="2.60.120.290:FF:000005">
    <property type="entry name" value="Procollagen C-endopeptidase enhancer 1"/>
    <property type="match status" value="1"/>
</dbReference>
<keyword evidence="5" id="KW-1133">Transmembrane helix</keyword>
<accession>A0A9X0CQ67</accession>
<evidence type="ECO:0000256" key="3">
    <source>
        <dbReference type="PROSITE-ProRule" id="PRU00059"/>
    </source>
</evidence>
<keyword evidence="5" id="KW-0472">Membrane</keyword>
<feature type="region of interest" description="Disordered" evidence="4">
    <location>
        <begin position="138"/>
        <end position="191"/>
    </location>
</feature>
<evidence type="ECO:0000256" key="2">
    <source>
        <dbReference type="ARBA" id="ARBA00023157"/>
    </source>
</evidence>
<evidence type="ECO:0000256" key="4">
    <source>
        <dbReference type="SAM" id="MobiDB-lite"/>
    </source>
</evidence>
<protein>
    <recommendedName>
        <fullName evidence="6">CUB domain-containing protein</fullName>
    </recommendedName>
</protein>
<organism evidence="7 8">
    <name type="scientific">Desmophyllum pertusum</name>
    <dbReference type="NCBI Taxonomy" id="174260"/>
    <lineage>
        <taxon>Eukaryota</taxon>
        <taxon>Metazoa</taxon>
        <taxon>Cnidaria</taxon>
        <taxon>Anthozoa</taxon>
        <taxon>Hexacorallia</taxon>
        <taxon>Scleractinia</taxon>
        <taxon>Caryophylliina</taxon>
        <taxon>Caryophylliidae</taxon>
        <taxon>Desmophyllum</taxon>
    </lineage>
</organism>
<dbReference type="SMART" id="SM00042">
    <property type="entry name" value="CUB"/>
    <property type="match status" value="1"/>
</dbReference>
<keyword evidence="1" id="KW-0677">Repeat</keyword>
<evidence type="ECO:0000313" key="8">
    <source>
        <dbReference type="Proteomes" id="UP001163046"/>
    </source>
</evidence>
<dbReference type="SUPFAM" id="SSF49854">
    <property type="entry name" value="Spermadhesin, CUB domain"/>
    <property type="match status" value="1"/>
</dbReference>